<dbReference type="OrthoDB" id="57367at2157"/>
<evidence type="ECO:0008006" key="3">
    <source>
        <dbReference type="Google" id="ProtNLM"/>
    </source>
</evidence>
<organism evidence="1 2">
    <name type="scientific">Halohasta litchfieldiae</name>
    <dbReference type="NCBI Taxonomy" id="1073996"/>
    <lineage>
        <taxon>Archaea</taxon>
        <taxon>Methanobacteriati</taxon>
        <taxon>Methanobacteriota</taxon>
        <taxon>Stenosarchaea group</taxon>
        <taxon>Halobacteria</taxon>
        <taxon>Halobacteriales</taxon>
        <taxon>Haloferacaceae</taxon>
        <taxon>Halohasta</taxon>
    </lineage>
</organism>
<accession>A0A2H4PZ56</accession>
<protein>
    <recommendedName>
        <fullName evidence="3">DUF790 family protein</fullName>
    </recommendedName>
</protein>
<dbReference type="InterPro" id="IPR008508">
    <property type="entry name" value="Bax1"/>
</dbReference>
<evidence type="ECO:0000313" key="1">
    <source>
        <dbReference type="EMBL" id="SEI90637.1"/>
    </source>
</evidence>
<dbReference type="Proteomes" id="UP000198888">
    <property type="component" value="Unassembled WGS sequence"/>
</dbReference>
<dbReference type="PANTHER" id="PTHR39640:SF1">
    <property type="entry name" value="DUF790 FAMILY PROTEIN"/>
    <property type="match status" value="1"/>
</dbReference>
<gene>
    <name evidence="1" type="ORF">SAMN05444271_11156</name>
</gene>
<dbReference type="STRING" id="1073996.SAMN05444271_11156"/>
<dbReference type="RefSeq" id="WP_089672560.1">
    <property type="nucleotide sequence ID" value="NZ_CP024845.1"/>
</dbReference>
<sequence length="503" mass="56134">MLTKDLLRVSRRGGSYRPEFIGHEIRPLAVQLIEIYKNHVDQSHRAVDEAVEAIEREESDFKLVRGLAALLDREATFETVAPLPPERTRRRAFEAAETVGVATSEGRKQAIEIAAEGLAVDTDAVEKSLYADRDCNQRLTEFDCRWDPETLIEQYNLSLAQTALFDATEVRITSDDPRGLISAIKRLRLMYEIERTESEGSTQRTVVVTGPDRLFRRTRRYGTAFARLLRSVATSSEWELRATVDDRGTERELVLTDRDVSVPGVDPIAEPSYDSGVEADFAARFSNLDLDWELHREPDLLETGTSVMIPDFAFDYRYADFRVYFEVMGFWTPAYVDKKLGQLEAVEDVDLIVAVDDSLGVGEEITAADHRAVPYSGSVRLKDVVDVLREYETDLLEAASADLPESFTPVADVTTIEAVAAEYGVSTDALAGRAFPDHERLGELLVRPTVLADVSERLTEGMSLTEAESVLSEYGLTDTSAVLSAVDYRVVWEGLTGGTLEKR</sequence>
<accession>A0A1H6ULN8</accession>
<dbReference type="AlphaFoldDB" id="A0A1H6ULN8"/>
<dbReference type="GeneID" id="35001407"/>
<reference evidence="1 2" key="1">
    <citation type="submission" date="2016-10" db="EMBL/GenBank/DDBJ databases">
        <authorList>
            <person name="de Groot N.N."/>
        </authorList>
    </citation>
    <scope>NUCLEOTIDE SEQUENCE [LARGE SCALE GENOMIC DNA]</scope>
    <source>
        <strain evidence="1 2">DSM 22187</strain>
    </source>
</reference>
<evidence type="ECO:0000313" key="2">
    <source>
        <dbReference type="Proteomes" id="UP000198888"/>
    </source>
</evidence>
<name>A0A1H6ULN8_9EURY</name>
<dbReference type="PANTHER" id="PTHR39640">
    <property type="entry name" value="VNG6129C"/>
    <property type="match status" value="1"/>
</dbReference>
<dbReference type="EMBL" id="FNYR01000011">
    <property type="protein sequence ID" value="SEI90637.1"/>
    <property type="molecule type" value="Genomic_DNA"/>
</dbReference>
<dbReference type="KEGG" id="hae:halTADL_0589"/>
<proteinExistence type="predicted"/>
<keyword evidence="2" id="KW-1185">Reference proteome</keyword>
<dbReference type="PIRSF" id="PIRSF019435">
    <property type="entry name" value="UCP019435"/>
    <property type="match status" value="1"/>
</dbReference>
<dbReference type="Pfam" id="PF05626">
    <property type="entry name" value="DUF790"/>
    <property type="match status" value="1"/>
</dbReference>